<gene>
    <name evidence="1" type="ORF">MTR_0376s0040</name>
</gene>
<evidence type="ECO:0000313" key="2">
    <source>
        <dbReference type="EnsemblPlants" id="KEH16021"/>
    </source>
</evidence>
<dbReference type="HOGENOM" id="CLU_1621496_0_0_1"/>
<reference evidence="1 3" key="1">
    <citation type="journal article" date="2011" name="Nature">
        <title>The Medicago genome provides insight into the evolution of rhizobial symbioses.</title>
        <authorList>
            <person name="Young N.D."/>
            <person name="Debelle F."/>
            <person name="Oldroyd G.E."/>
            <person name="Geurts R."/>
            <person name="Cannon S.B."/>
            <person name="Udvardi M.K."/>
            <person name="Benedito V.A."/>
            <person name="Mayer K.F."/>
            <person name="Gouzy J."/>
            <person name="Schoof H."/>
            <person name="Van de Peer Y."/>
            <person name="Proost S."/>
            <person name="Cook D.R."/>
            <person name="Meyers B.C."/>
            <person name="Spannagl M."/>
            <person name="Cheung F."/>
            <person name="De Mita S."/>
            <person name="Krishnakumar V."/>
            <person name="Gundlach H."/>
            <person name="Zhou S."/>
            <person name="Mudge J."/>
            <person name="Bharti A.K."/>
            <person name="Murray J.D."/>
            <person name="Naoumkina M.A."/>
            <person name="Rosen B."/>
            <person name="Silverstein K.A."/>
            <person name="Tang H."/>
            <person name="Rombauts S."/>
            <person name="Zhao P.X."/>
            <person name="Zhou P."/>
            <person name="Barbe V."/>
            <person name="Bardou P."/>
            <person name="Bechner M."/>
            <person name="Bellec A."/>
            <person name="Berger A."/>
            <person name="Berges H."/>
            <person name="Bidwell S."/>
            <person name="Bisseling T."/>
            <person name="Choisne N."/>
            <person name="Couloux A."/>
            <person name="Denny R."/>
            <person name="Deshpande S."/>
            <person name="Dai X."/>
            <person name="Doyle J.J."/>
            <person name="Dudez A.M."/>
            <person name="Farmer A.D."/>
            <person name="Fouteau S."/>
            <person name="Franken C."/>
            <person name="Gibelin C."/>
            <person name="Gish J."/>
            <person name="Goldstein S."/>
            <person name="Gonzalez A.J."/>
            <person name="Green P.J."/>
            <person name="Hallab A."/>
            <person name="Hartog M."/>
            <person name="Hua A."/>
            <person name="Humphray S.J."/>
            <person name="Jeong D.H."/>
            <person name="Jing Y."/>
            <person name="Jocker A."/>
            <person name="Kenton S.M."/>
            <person name="Kim D.J."/>
            <person name="Klee K."/>
            <person name="Lai H."/>
            <person name="Lang C."/>
            <person name="Lin S."/>
            <person name="Macmil S.L."/>
            <person name="Magdelenat G."/>
            <person name="Matthews L."/>
            <person name="McCorrison J."/>
            <person name="Monaghan E.L."/>
            <person name="Mun J.H."/>
            <person name="Najar F.Z."/>
            <person name="Nicholson C."/>
            <person name="Noirot C."/>
            <person name="O'Bleness M."/>
            <person name="Paule C.R."/>
            <person name="Poulain J."/>
            <person name="Prion F."/>
            <person name="Qin B."/>
            <person name="Qu C."/>
            <person name="Retzel E.F."/>
            <person name="Riddle C."/>
            <person name="Sallet E."/>
            <person name="Samain S."/>
            <person name="Samson N."/>
            <person name="Sanders I."/>
            <person name="Saurat O."/>
            <person name="Scarpelli C."/>
            <person name="Schiex T."/>
            <person name="Segurens B."/>
            <person name="Severin A.J."/>
            <person name="Sherrier D.J."/>
            <person name="Shi R."/>
            <person name="Sims S."/>
            <person name="Singer S.R."/>
            <person name="Sinharoy S."/>
            <person name="Sterck L."/>
            <person name="Viollet A."/>
            <person name="Wang B.B."/>
            <person name="Wang K."/>
            <person name="Wang M."/>
            <person name="Wang X."/>
            <person name="Warfsmann J."/>
            <person name="Weissenbach J."/>
            <person name="White D.D."/>
            <person name="White J.D."/>
            <person name="Wiley G.B."/>
            <person name="Wincker P."/>
            <person name="Xing Y."/>
            <person name="Yang L."/>
            <person name="Yao Z."/>
            <person name="Ying F."/>
            <person name="Zhai J."/>
            <person name="Zhou L."/>
            <person name="Zuber A."/>
            <person name="Denarie J."/>
            <person name="Dixon R.A."/>
            <person name="May G.D."/>
            <person name="Schwartz D.C."/>
            <person name="Rogers J."/>
            <person name="Quetier F."/>
            <person name="Town C.D."/>
            <person name="Roe B.A."/>
        </authorList>
    </citation>
    <scope>NUCLEOTIDE SEQUENCE [LARGE SCALE GENOMIC DNA]</scope>
    <source>
        <strain evidence="1">A17</strain>
        <strain evidence="2 3">cv. Jemalong A17</strain>
    </source>
</reference>
<accession>A0A072TFM5</accession>
<keyword evidence="3" id="KW-1185">Reference proteome</keyword>
<reference evidence="1 3" key="2">
    <citation type="journal article" date="2014" name="BMC Genomics">
        <title>An improved genome release (version Mt4.0) for the model legume Medicago truncatula.</title>
        <authorList>
            <person name="Tang H."/>
            <person name="Krishnakumar V."/>
            <person name="Bidwell S."/>
            <person name="Rosen B."/>
            <person name="Chan A."/>
            <person name="Zhou S."/>
            <person name="Gentzbittel L."/>
            <person name="Childs K.L."/>
            <person name="Yandell M."/>
            <person name="Gundlach H."/>
            <person name="Mayer K.F."/>
            <person name="Schwartz D.C."/>
            <person name="Town C.D."/>
        </authorList>
    </citation>
    <scope>GENOME REANNOTATION</scope>
    <source>
        <strain evidence="1">A17</strain>
        <strain evidence="2 3">cv. Jemalong A17</strain>
    </source>
</reference>
<name>A0A072TFM5_MEDTR</name>
<organism evidence="1 3">
    <name type="scientific">Medicago truncatula</name>
    <name type="common">Barrel medic</name>
    <name type="synonym">Medicago tribuloides</name>
    <dbReference type="NCBI Taxonomy" id="3880"/>
    <lineage>
        <taxon>Eukaryota</taxon>
        <taxon>Viridiplantae</taxon>
        <taxon>Streptophyta</taxon>
        <taxon>Embryophyta</taxon>
        <taxon>Tracheophyta</taxon>
        <taxon>Spermatophyta</taxon>
        <taxon>Magnoliopsida</taxon>
        <taxon>eudicotyledons</taxon>
        <taxon>Gunneridae</taxon>
        <taxon>Pentapetalae</taxon>
        <taxon>rosids</taxon>
        <taxon>fabids</taxon>
        <taxon>Fabales</taxon>
        <taxon>Fabaceae</taxon>
        <taxon>Papilionoideae</taxon>
        <taxon>50 kb inversion clade</taxon>
        <taxon>NPAAA clade</taxon>
        <taxon>Hologalegina</taxon>
        <taxon>IRL clade</taxon>
        <taxon>Trifolieae</taxon>
        <taxon>Medicago</taxon>
    </lineage>
</organism>
<reference evidence="2" key="3">
    <citation type="submission" date="2015-06" db="UniProtKB">
        <authorList>
            <consortium name="EnsemblPlants"/>
        </authorList>
    </citation>
    <scope>IDENTIFICATION</scope>
    <source>
        <strain evidence="2">cv. Jemalong A17</strain>
    </source>
</reference>
<evidence type="ECO:0000313" key="1">
    <source>
        <dbReference type="EMBL" id="KEH16021.1"/>
    </source>
</evidence>
<evidence type="ECO:0000313" key="3">
    <source>
        <dbReference type="Proteomes" id="UP000002051"/>
    </source>
</evidence>
<dbReference type="EnsemblPlants" id="KEH16021">
    <property type="protein sequence ID" value="KEH16021"/>
    <property type="gene ID" value="MTR_0376s0040"/>
</dbReference>
<proteinExistence type="predicted"/>
<protein>
    <submittedName>
        <fullName evidence="1 2">Uncharacterized protein</fullName>
    </submittedName>
</protein>
<dbReference type="Proteomes" id="UP000002051">
    <property type="component" value="Unassembled WGS sequence"/>
</dbReference>
<sequence length="164" mass="18809">MVTLIIVSTRVNDGDVDCFRHNNAILQSYFIKRPKDISPVYEEGQIPSRKLMTLNMIHQVPINQRYGYPFTDNVRMETKYLSPHLGIKVVSGSQCELKRDASEINCREVNQVAWTLVARSSFQGRARGIPGSIQRRNNAWPVCMPLRTNRISRPPLMGQKPVRK</sequence>
<dbReference type="EMBL" id="KL403101">
    <property type="protein sequence ID" value="KEH16021.1"/>
    <property type="molecule type" value="Genomic_DNA"/>
</dbReference>
<dbReference type="AlphaFoldDB" id="A0A072TFM5"/>